<dbReference type="OrthoDB" id="3544285at2759"/>
<evidence type="ECO:0000256" key="1">
    <source>
        <dbReference type="SAM" id="Coils"/>
    </source>
</evidence>
<reference evidence="4" key="1">
    <citation type="journal article" date="2013" name="Genome Announc.">
        <title>Draft genome sequence of Botrytis cinerea BcDW1, inoculum for noble rot of grape berries.</title>
        <authorList>
            <person name="Blanco-Ulate B."/>
            <person name="Allen G."/>
            <person name="Powell A.L."/>
            <person name="Cantu D."/>
        </authorList>
    </citation>
    <scope>NUCLEOTIDE SEQUENCE [LARGE SCALE GENOMIC DNA]</scope>
    <source>
        <strain evidence="4">BcDW1</strain>
    </source>
</reference>
<keyword evidence="1" id="KW-0175">Coiled coil</keyword>
<feature type="region of interest" description="Disordered" evidence="2">
    <location>
        <begin position="1"/>
        <end position="34"/>
    </location>
</feature>
<proteinExistence type="predicted"/>
<feature type="compositionally biased region" description="Basic and acidic residues" evidence="2">
    <location>
        <begin position="781"/>
        <end position="797"/>
    </location>
</feature>
<dbReference type="AlphaFoldDB" id="M7UBE4"/>
<feature type="compositionally biased region" description="Polar residues" evidence="2">
    <location>
        <begin position="692"/>
        <end position="703"/>
    </location>
</feature>
<dbReference type="Proteomes" id="UP000012045">
    <property type="component" value="Unassembled WGS sequence"/>
</dbReference>
<evidence type="ECO:0000313" key="4">
    <source>
        <dbReference type="Proteomes" id="UP000012045"/>
    </source>
</evidence>
<dbReference type="HOGENOM" id="CLU_350208_0_0_1"/>
<gene>
    <name evidence="3" type="ORF">BcDW1_10706</name>
</gene>
<sequence length="804" mass="88853">MALANDDPDNATSDSESVPSHNSPQLPAAGSESPPDLVEDIAAYDLGVHHTCRVGSPVEGESLNMSWLNHIFIERLFLNTDYPEFKYNVDKALERGLISSLSVASHITAIFGQQEEYQLGKVLEYQTVTSSTALRWLLISYGSSSTRKFFVNMCMDVAKEVDGLMKTEPGRSVYVRDDQLHAQQITAKEWIEKVKKYAGVLNYWLRIAEEQLKFDQRWGTSKKWVLHGDGWGHLENIWATGVMERLATNLQEAKSKIAMKLMEAGQNPDYSLQYVNLLRDAGVADGGEPERLVFWPQTGRLEWVYPTQEPTISKVAGEKIQLSAGLFLDGISRRCQVAAVQETAPHLEPKSLPIEQDTLDQHPGPRILINGISDHQDVSSQGLPDCYATTGSEAASQTRVGIPPVGQDTAQVLPGLPSNDRTSENIAPRVKTNMFATDWEDTTPVVPGKSTTWYWGREPRPIGHDNVPYELGDSRFWYSARKSSDTPNAIEPGVTTPLSSLPGTKTEKNESASWFGGLGCDVNTLPGTKADVTKKEDTGDTNSGHITSNNRPYIHIDLADLGERLAILDAAELGAMHERKQQENRSLAEQTLLDLPRRDTQLLKELQHSVKIKENLLEKLDSDTPIASKMDAVGIFLDAVEVETEKVQGWTEDLRQAEAEIDRGYDGDWEEELQSEEAHKNKEAMLRKSAEYPSSSQGENHTQMIEGPSTRLLAKGESIENEKQEAEANVHEEAEKTDAGEVMEPAVAQAVGRLSLGDWNDGSVAGSDTRVYDGIDPSSSVEDKTTKADYTAEEHDVLSPLTGN</sequence>
<feature type="coiled-coil region" evidence="1">
    <location>
        <begin position="603"/>
        <end position="660"/>
    </location>
</feature>
<accession>M7UBE4</accession>
<feature type="coiled-coil region" evidence="1">
    <location>
        <begin position="709"/>
        <end position="736"/>
    </location>
</feature>
<name>M7UBE4_BOTF1</name>
<feature type="compositionally biased region" description="Polar residues" evidence="2">
    <location>
        <begin position="10"/>
        <end position="25"/>
    </location>
</feature>
<protein>
    <submittedName>
        <fullName evidence="3">Uncharacterized protein</fullName>
    </submittedName>
</protein>
<feature type="region of interest" description="Disordered" evidence="2">
    <location>
        <begin position="757"/>
        <end position="804"/>
    </location>
</feature>
<evidence type="ECO:0000256" key="2">
    <source>
        <dbReference type="SAM" id="MobiDB-lite"/>
    </source>
</evidence>
<evidence type="ECO:0000313" key="3">
    <source>
        <dbReference type="EMBL" id="EMR80682.1"/>
    </source>
</evidence>
<feature type="region of interest" description="Disordered" evidence="2">
    <location>
        <begin position="687"/>
        <end position="706"/>
    </location>
</feature>
<organism evidence="3 4">
    <name type="scientific">Botryotinia fuckeliana (strain BcDW1)</name>
    <name type="common">Noble rot fungus</name>
    <name type="synonym">Botrytis cinerea</name>
    <dbReference type="NCBI Taxonomy" id="1290391"/>
    <lineage>
        <taxon>Eukaryota</taxon>
        <taxon>Fungi</taxon>
        <taxon>Dikarya</taxon>
        <taxon>Ascomycota</taxon>
        <taxon>Pezizomycotina</taxon>
        <taxon>Leotiomycetes</taxon>
        <taxon>Helotiales</taxon>
        <taxon>Sclerotiniaceae</taxon>
        <taxon>Botrytis</taxon>
    </lineage>
</organism>
<dbReference type="EMBL" id="KB708110">
    <property type="protein sequence ID" value="EMR80682.1"/>
    <property type="molecule type" value="Genomic_DNA"/>
</dbReference>
<feature type="region of interest" description="Disordered" evidence="2">
    <location>
        <begin position="484"/>
        <end position="510"/>
    </location>
</feature>